<evidence type="ECO:0000313" key="1">
    <source>
        <dbReference type="EMBL" id="KAJ8113073.1"/>
    </source>
</evidence>
<protein>
    <submittedName>
        <fullName evidence="1">Uncharacterized protein</fullName>
    </submittedName>
</protein>
<accession>A0ACC2ICY2</accession>
<comment type="caution">
    <text evidence="1">The sequence shown here is derived from an EMBL/GenBank/DDBJ whole genome shotgun (WGS) entry which is preliminary data.</text>
</comment>
<keyword evidence="2" id="KW-1185">Reference proteome</keyword>
<gene>
    <name evidence="1" type="ORF">ONZ43_g5236</name>
</gene>
<dbReference type="EMBL" id="JAPESX010001572">
    <property type="protein sequence ID" value="KAJ8113073.1"/>
    <property type="molecule type" value="Genomic_DNA"/>
</dbReference>
<organism evidence="1 2">
    <name type="scientific">Nemania bipapillata</name>
    <dbReference type="NCBI Taxonomy" id="110536"/>
    <lineage>
        <taxon>Eukaryota</taxon>
        <taxon>Fungi</taxon>
        <taxon>Dikarya</taxon>
        <taxon>Ascomycota</taxon>
        <taxon>Pezizomycotina</taxon>
        <taxon>Sordariomycetes</taxon>
        <taxon>Xylariomycetidae</taxon>
        <taxon>Xylariales</taxon>
        <taxon>Xylariaceae</taxon>
        <taxon>Nemania</taxon>
    </lineage>
</organism>
<sequence length="102" mass="11716">MPLSAYTGEYWNPGYHGMTVAIKDNKLFIDATDRSMGYSLLLDHVRGQTEYIAHLSDFFEGGDILVPAEFRFRNDRAIKMGLELEDDEFIWFDRVEDVGSGM</sequence>
<proteinExistence type="predicted"/>
<reference evidence="1" key="1">
    <citation type="submission" date="2022-11" db="EMBL/GenBank/DDBJ databases">
        <title>Genome Sequence of Nemania bipapillata.</title>
        <authorList>
            <person name="Buettner E."/>
        </authorList>
    </citation>
    <scope>NUCLEOTIDE SEQUENCE</scope>
    <source>
        <strain evidence="1">CP14</strain>
    </source>
</reference>
<dbReference type="Proteomes" id="UP001153334">
    <property type="component" value="Unassembled WGS sequence"/>
</dbReference>
<name>A0ACC2ICY2_9PEZI</name>
<evidence type="ECO:0000313" key="2">
    <source>
        <dbReference type="Proteomes" id="UP001153334"/>
    </source>
</evidence>